<sequence>MKIGFLVLSILAMAATWWWATRRRLTPRSLSWREKQRIVLQSLLAGVAVYFVLLLGAGIYLALAS</sequence>
<dbReference type="EMBL" id="QEKO01000004">
    <property type="protein sequence ID" value="PVY61478.1"/>
    <property type="molecule type" value="Genomic_DNA"/>
</dbReference>
<gene>
    <name evidence="2" type="ORF">C7440_3031</name>
</gene>
<organism evidence="2 3">
    <name type="scientific">Pusillimonas noertemannii</name>
    <dbReference type="NCBI Taxonomy" id="305977"/>
    <lineage>
        <taxon>Bacteria</taxon>
        <taxon>Pseudomonadati</taxon>
        <taxon>Pseudomonadota</taxon>
        <taxon>Betaproteobacteria</taxon>
        <taxon>Burkholderiales</taxon>
        <taxon>Alcaligenaceae</taxon>
        <taxon>Pusillimonas</taxon>
    </lineage>
</organism>
<evidence type="ECO:0000313" key="2">
    <source>
        <dbReference type="EMBL" id="PVY61478.1"/>
    </source>
</evidence>
<keyword evidence="1" id="KW-0812">Transmembrane</keyword>
<feature type="transmembrane region" description="Helical" evidence="1">
    <location>
        <begin position="38"/>
        <end position="63"/>
    </location>
</feature>
<dbReference type="STRING" id="1231391.GCA_000308195_02305"/>
<keyword evidence="1" id="KW-1133">Transmembrane helix</keyword>
<keyword evidence="3" id="KW-1185">Reference proteome</keyword>
<protein>
    <submittedName>
        <fullName evidence="2">Uncharacterized protein</fullName>
    </submittedName>
</protein>
<name>A0A2U1CKG2_9BURK</name>
<accession>A0A2U1CKG2</accession>
<evidence type="ECO:0000313" key="3">
    <source>
        <dbReference type="Proteomes" id="UP000246145"/>
    </source>
</evidence>
<dbReference type="RefSeq" id="WP_017524658.1">
    <property type="nucleotide sequence ID" value="NZ_JACCEX010000004.1"/>
</dbReference>
<proteinExistence type="predicted"/>
<keyword evidence="1" id="KW-0472">Membrane</keyword>
<evidence type="ECO:0000256" key="1">
    <source>
        <dbReference type="SAM" id="Phobius"/>
    </source>
</evidence>
<reference evidence="2 3" key="1">
    <citation type="submission" date="2018-04" db="EMBL/GenBank/DDBJ databases">
        <title>Genomic Encyclopedia of Type Strains, Phase IV (KMG-IV): sequencing the most valuable type-strain genomes for metagenomic binning, comparative biology and taxonomic classification.</title>
        <authorList>
            <person name="Goeker M."/>
        </authorList>
    </citation>
    <scope>NUCLEOTIDE SEQUENCE [LARGE SCALE GENOMIC DNA]</scope>
    <source>
        <strain evidence="2 3">DSM 10065</strain>
    </source>
</reference>
<comment type="caution">
    <text evidence="2">The sequence shown here is derived from an EMBL/GenBank/DDBJ whole genome shotgun (WGS) entry which is preliminary data.</text>
</comment>
<dbReference type="Proteomes" id="UP000246145">
    <property type="component" value="Unassembled WGS sequence"/>
</dbReference>
<dbReference type="AlphaFoldDB" id="A0A2U1CKG2"/>